<feature type="transmembrane region" description="Helical" evidence="1">
    <location>
        <begin position="123"/>
        <end position="146"/>
    </location>
</feature>
<keyword evidence="1" id="KW-0472">Membrane</keyword>
<evidence type="ECO:0000313" key="2">
    <source>
        <dbReference type="EMBL" id="SKB00028.1"/>
    </source>
</evidence>
<evidence type="ECO:0000313" key="3">
    <source>
        <dbReference type="Proteomes" id="UP000189735"/>
    </source>
</evidence>
<name>A0A1T4YEP8_9MICO</name>
<evidence type="ECO:0000256" key="1">
    <source>
        <dbReference type="SAM" id="Phobius"/>
    </source>
</evidence>
<dbReference type="AlphaFoldDB" id="A0A1T4YEP8"/>
<accession>A0A1T4YEP8</accession>
<sequence length="169" mass="17843">MSLTRKRRKALKKLKGSAEELWLDQQEILDRANQIARIAAGHASDLTREEVVPRVRGAVDSIGPVIGRNVAGAKLAAQEVRSRFAHDVLPSVGTALGSAATVLHVANNPSVKRAIAKTQPKKAPVGGIVAIVFGIVAAAGVGYALWQTLRADDELWIADDEAVSETPAG</sequence>
<keyword evidence="1" id="KW-0812">Transmembrane</keyword>
<dbReference type="RefSeq" id="WP_078715006.1">
    <property type="nucleotide sequence ID" value="NZ_FUYG01000008.1"/>
</dbReference>
<dbReference type="Proteomes" id="UP000189735">
    <property type="component" value="Unassembled WGS sequence"/>
</dbReference>
<gene>
    <name evidence="2" type="ORF">SAMN06295879_2916</name>
</gene>
<evidence type="ECO:0008006" key="4">
    <source>
        <dbReference type="Google" id="ProtNLM"/>
    </source>
</evidence>
<keyword evidence="1" id="KW-1133">Transmembrane helix</keyword>
<reference evidence="3" key="1">
    <citation type="submission" date="2017-02" db="EMBL/GenBank/DDBJ databases">
        <authorList>
            <person name="Varghese N."/>
            <person name="Submissions S."/>
        </authorList>
    </citation>
    <scope>NUCLEOTIDE SEQUENCE [LARGE SCALE GENOMIC DNA]</scope>
    <source>
        <strain evidence="3">VKM Ac-2052</strain>
    </source>
</reference>
<dbReference type="EMBL" id="FUYG01000008">
    <property type="protein sequence ID" value="SKB00028.1"/>
    <property type="molecule type" value="Genomic_DNA"/>
</dbReference>
<protein>
    <recommendedName>
        <fullName evidence="4">DNA helicase</fullName>
    </recommendedName>
</protein>
<organism evidence="2 3">
    <name type="scientific">Agreia bicolorata</name>
    <dbReference type="NCBI Taxonomy" id="110935"/>
    <lineage>
        <taxon>Bacteria</taxon>
        <taxon>Bacillati</taxon>
        <taxon>Actinomycetota</taxon>
        <taxon>Actinomycetes</taxon>
        <taxon>Micrococcales</taxon>
        <taxon>Microbacteriaceae</taxon>
        <taxon>Agreia</taxon>
    </lineage>
</organism>
<proteinExistence type="predicted"/>